<feature type="transmembrane region" description="Helical" evidence="1">
    <location>
        <begin position="12"/>
        <end position="32"/>
    </location>
</feature>
<reference evidence="2 3" key="1">
    <citation type="journal article" date="2016" name="Genome Biol. Evol.">
        <title>Gene Family Evolution Reflects Adaptation to Soil Environmental Stressors in the Genome of the Collembolan Orchesella cincta.</title>
        <authorList>
            <person name="Faddeeva-Vakhrusheva A."/>
            <person name="Derks M.F."/>
            <person name="Anvar S.Y."/>
            <person name="Agamennone V."/>
            <person name="Suring W."/>
            <person name="Smit S."/>
            <person name="van Straalen N.M."/>
            <person name="Roelofs D."/>
        </authorList>
    </citation>
    <scope>NUCLEOTIDE SEQUENCE [LARGE SCALE GENOMIC DNA]</scope>
    <source>
        <tissue evidence="2">Mixed pool</tissue>
    </source>
</reference>
<keyword evidence="1" id="KW-0812">Transmembrane</keyword>
<gene>
    <name evidence="2" type="ORF">Ocin01_06402</name>
</gene>
<evidence type="ECO:0000313" key="3">
    <source>
        <dbReference type="Proteomes" id="UP000094527"/>
    </source>
</evidence>
<name>A0A1D2N4T6_ORCCI</name>
<accession>A0A1D2N4T6</accession>
<keyword evidence="1" id="KW-0472">Membrane</keyword>
<keyword evidence="1" id="KW-1133">Transmembrane helix</keyword>
<evidence type="ECO:0000313" key="2">
    <source>
        <dbReference type="EMBL" id="ODN00273.1"/>
    </source>
</evidence>
<proteinExistence type="predicted"/>
<sequence length="171" mass="19807">MEYIYQSKTILRLCKFVLVLELITWMMVYVYASDQVSHERHGSEASQQNKGYMVHTVELTLQPSYEYPVNPFLSHVEQAFKLKPKPTRKHYRSRHFAKVSTKNVLNGIDKVGGFKSSYGDPVELQPEEDPTKPHFVDDNDYVNANDGEIKAFGDEEKNFSEMINVLFSSDY</sequence>
<protein>
    <submittedName>
        <fullName evidence="2">Uncharacterized protein</fullName>
    </submittedName>
</protein>
<dbReference type="EMBL" id="LJIJ01000219">
    <property type="protein sequence ID" value="ODN00273.1"/>
    <property type="molecule type" value="Genomic_DNA"/>
</dbReference>
<dbReference type="AlphaFoldDB" id="A0A1D2N4T6"/>
<dbReference type="Proteomes" id="UP000094527">
    <property type="component" value="Unassembled WGS sequence"/>
</dbReference>
<organism evidence="2 3">
    <name type="scientific">Orchesella cincta</name>
    <name type="common">Springtail</name>
    <name type="synonym">Podura cincta</name>
    <dbReference type="NCBI Taxonomy" id="48709"/>
    <lineage>
        <taxon>Eukaryota</taxon>
        <taxon>Metazoa</taxon>
        <taxon>Ecdysozoa</taxon>
        <taxon>Arthropoda</taxon>
        <taxon>Hexapoda</taxon>
        <taxon>Collembola</taxon>
        <taxon>Entomobryomorpha</taxon>
        <taxon>Entomobryoidea</taxon>
        <taxon>Orchesellidae</taxon>
        <taxon>Orchesellinae</taxon>
        <taxon>Orchesella</taxon>
    </lineage>
</organism>
<keyword evidence="3" id="KW-1185">Reference proteome</keyword>
<evidence type="ECO:0000256" key="1">
    <source>
        <dbReference type="SAM" id="Phobius"/>
    </source>
</evidence>
<comment type="caution">
    <text evidence="2">The sequence shown here is derived from an EMBL/GenBank/DDBJ whole genome shotgun (WGS) entry which is preliminary data.</text>
</comment>